<dbReference type="InterPro" id="IPR002562">
    <property type="entry name" value="3'-5'_exonuclease_dom"/>
</dbReference>
<dbReference type="CDD" id="cd06141">
    <property type="entry name" value="WRN_exo"/>
    <property type="match status" value="1"/>
</dbReference>
<dbReference type="PANTHER" id="PTHR13620">
    <property type="entry name" value="3-5 EXONUCLEASE"/>
    <property type="match status" value="1"/>
</dbReference>
<comment type="similarity">
    <text evidence="14">Belongs to the EXD2 family.</text>
</comment>
<evidence type="ECO:0000256" key="14">
    <source>
        <dbReference type="ARBA" id="ARBA00061005"/>
    </source>
</evidence>
<dbReference type="GO" id="GO:0045111">
    <property type="term" value="C:intermediate filament cytoskeleton"/>
    <property type="evidence" value="ECO:0007669"/>
    <property type="project" value="Ensembl"/>
</dbReference>
<name>A0A8C5V0C1_MICMU</name>
<dbReference type="GO" id="GO:0090734">
    <property type="term" value="C:site of DNA damage"/>
    <property type="evidence" value="ECO:0007669"/>
    <property type="project" value="Ensembl"/>
</dbReference>
<sequence>MSRQNLVALTVTTLLGVAVGGFVLWKGIQRRRSKWSPVTQQQQQKVPSSTELPPPEEDQLHSSALTATWEERILKAKVVTVSQEAEWDQIAPLLRSELEDLPVLGIDCEWVNLEGKASPLSLLQMASPSGLCVLVRLPKLICGGKTLPRTLLDILADGTILKVGVGCSEDASKLLQDYGLVVRGCLDLRYLALRQRRSSAACGGLGQKSNWESPLALFSSKSPLCSFWFAFHIPLISDFFLQVTYAARDAQISVALFLHLLGYPFSRNSPVEKNDDHSGWRKVLEKCQDVVDIPFRSKGIIRLGEEINSETAESQQKPRSKKSKVDGMAPGNHQGRDPRKHRRKPLGVGYSARKSPLYDNCFLHAPDGQPLCTCDRRKAQWYLDKGIGGVRFSCHSFFIIRCMWVLAGIGSEIGKRMGTRKQEDLETHGTRQSQPRNSNVIPHEYRKHFPIEMKDHNSHDVLLLCTSCHAISNYYDNHLKQQLAKEFQAPIGSEEGLRLLEDPERRQVRSGARALLNAESLPAHRKEELLQALREFYSTDTVTDEMLQQAASLETRISNENYVPHGLKVVQCHTQGGLRSLMQLESRWRQHFLDSMQPKHLPQQWSVDHNHQKLLRKYGEDLPIKLS</sequence>
<dbReference type="EMBL" id="ABDC03004000">
    <property type="status" value="NOT_ANNOTATED_CDS"/>
    <property type="molecule type" value="Genomic_DNA"/>
</dbReference>
<evidence type="ECO:0000256" key="18">
    <source>
        <dbReference type="ARBA" id="ARBA00082634"/>
    </source>
</evidence>
<feature type="domain" description="3'-5' exonuclease" evidence="21">
    <location>
        <begin position="96"/>
        <end position="260"/>
    </location>
</feature>
<feature type="region of interest" description="Disordered" evidence="19">
    <location>
        <begin position="419"/>
        <end position="440"/>
    </location>
</feature>
<organism evidence="22 23">
    <name type="scientific">Microcebus murinus</name>
    <name type="common">Gray mouse lemur</name>
    <name type="synonym">Lemur murinus</name>
    <dbReference type="NCBI Taxonomy" id="30608"/>
    <lineage>
        <taxon>Eukaryota</taxon>
        <taxon>Metazoa</taxon>
        <taxon>Chordata</taxon>
        <taxon>Craniata</taxon>
        <taxon>Vertebrata</taxon>
        <taxon>Euteleostomi</taxon>
        <taxon>Mammalia</taxon>
        <taxon>Eutheria</taxon>
        <taxon>Euarchontoglires</taxon>
        <taxon>Primates</taxon>
        <taxon>Strepsirrhini</taxon>
        <taxon>Lemuriformes</taxon>
        <taxon>Cheirogaleidae</taxon>
        <taxon>Microcebus</taxon>
    </lineage>
</organism>
<feature type="region of interest" description="Disordered" evidence="19">
    <location>
        <begin position="307"/>
        <end position="349"/>
    </location>
</feature>
<evidence type="ECO:0000256" key="9">
    <source>
        <dbReference type="ARBA" id="ARBA00022801"/>
    </source>
</evidence>
<evidence type="ECO:0000256" key="5">
    <source>
        <dbReference type="ARBA" id="ARBA00012108"/>
    </source>
</evidence>
<feature type="compositionally biased region" description="Basic and acidic residues" evidence="19">
    <location>
        <begin position="420"/>
        <end position="429"/>
    </location>
</feature>
<feature type="compositionally biased region" description="Polar residues" evidence="19">
    <location>
        <begin position="430"/>
        <end position="440"/>
    </location>
</feature>
<keyword evidence="11 20" id="KW-1133">Transmembrane helix</keyword>
<proteinExistence type="inferred from homology"/>
<comment type="catalytic activity">
    <reaction evidence="1">
        <text>Exonucleolytic cleavage in the 3'- to 5'-direction to yield nucleoside 5'-phosphates.</text>
        <dbReference type="EC" id="3.1.11.1"/>
    </reaction>
</comment>
<dbReference type="AlphaFoldDB" id="A0A8C5V0C1"/>
<feature type="compositionally biased region" description="Polar residues" evidence="19">
    <location>
        <begin position="36"/>
        <end position="51"/>
    </location>
</feature>
<reference evidence="22" key="2">
    <citation type="submission" date="2025-08" db="UniProtKB">
        <authorList>
            <consortium name="Ensembl"/>
        </authorList>
    </citation>
    <scope>IDENTIFICATION</scope>
</reference>
<evidence type="ECO:0000256" key="13">
    <source>
        <dbReference type="ARBA" id="ARBA00023136"/>
    </source>
</evidence>
<dbReference type="SUPFAM" id="SSF53098">
    <property type="entry name" value="Ribonuclease H-like"/>
    <property type="match status" value="1"/>
</dbReference>
<keyword evidence="8" id="KW-0479">Metal-binding</keyword>
<evidence type="ECO:0000256" key="16">
    <source>
        <dbReference type="ARBA" id="ARBA00069878"/>
    </source>
</evidence>
<evidence type="ECO:0000313" key="23">
    <source>
        <dbReference type="Proteomes" id="UP000694394"/>
    </source>
</evidence>
<dbReference type="GO" id="GO:0005634">
    <property type="term" value="C:nucleus"/>
    <property type="evidence" value="ECO:0007669"/>
    <property type="project" value="TreeGrafter"/>
</dbReference>
<evidence type="ECO:0000256" key="2">
    <source>
        <dbReference type="ARBA" id="ARBA00001936"/>
    </source>
</evidence>
<accession>A0A8C5V0C1</accession>
<evidence type="ECO:0000256" key="6">
    <source>
        <dbReference type="ARBA" id="ARBA00022692"/>
    </source>
</evidence>
<dbReference type="Gene3D" id="3.30.420.10">
    <property type="entry name" value="Ribonuclease H-like superfamily/Ribonuclease H"/>
    <property type="match status" value="1"/>
</dbReference>
<dbReference type="EMBL" id="ABDC03003998">
    <property type="status" value="NOT_ANNOTATED_CDS"/>
    <property type="molecule type" value="Genomic_DNA"/>
</dbReference>
<feature type="region of interest" description="Disordered" evidence="19">
    <location>
        <begin position="35"/>
        <end position="61"/>
    </location>
</feature>
<protein>
    <recommendedName>
        <fullName evidence="16">Exonuclease 3'-5' domain-containing protein 2</fullName>
        <ecNumber evidence="5">3.1.11.1</ecNumber>
    </recommendedName>
    <alternativeName>
        <fullName evidence="18">3'-5' exoribonuclease EXD2</fullName>
    </alternativeName>
    <alternativeName>
        <fullName evidence="17">Exonuclease 3'-5' domain-like-containing protein 2</fullName>
    </alternativeName>
</protein>
<evidence type="ECO:0000256" key="8">
    <source>
        <dbReference type="ARBA" id="ARBA00022723"/>
    </source>
</evidence>
<dbReference type="GO" id="GO:0000287">
    <property type="term" value="F:magnesium ion binding"/>
    <property type="evidence" value="ECO:0007669"/>
    <property type="project" value="Ensembl"/>
</dbReference>
<dbReference type="GO" id="GO:0000724">
    <property type="term" value="P:double-strand break repair via homologous recombination"/>
    <property type="evidence" value="ECO:0007669"/>
    <property type="project" value="Ensembl"/>
</dbReference>
<dbReference type="InterPro" id="IPR012337">
    <property type="entry name" value="RNaseH-like_sf"/>
</dbReference>
<dbReference type="GO" id="GO:0008310">
    <property type="term" value="F:single-stranded DNA 3'-5' DNA exonuclease activity"/>
    <property type="evidence" value="ECO:0007669"/>
    <property type="project" value="UniProtKB-EC"/>
</dbReference>
<evidence type="ECO:0000313" key="22">
    <source>
        <dbReference type="Ensembl" id="ENSMICP00000008735.3"/>
    </source>
</evidence>
<comment type="subcellular location">
    <subcellularLocation>
        <location evidence="4">Mitochondrion membrane</location>
    </subcellularLocation>
</comment>
<dbReference type="GO" id="GO:0031297">
    <property type="term" value="P:replication fork processing"/>
    <property type="evidence" value="ECO:0007669"/>
    <property type="project" value="Ensembl"/>
</dbReference>
<dbReference type="PANTHER" id="PTHR13620:SF104">
    <property type="entry name" value="EXONUCLEASE 3'-5' DOMAIN-CONTAINING PROTEIN 2"/>
    <property type="match status" value="1"/>
</dbReference>
<dbReference type="EC" id="3.1.11.1" evidence="5"/>
<keyword evidence="10" id="KW-0269">Exonuclease</keyword>
<evidence type="ECO:0000256" key="7">
    <source>
        <dbReference type="ARBA" id="ARBA00022722"/>
    </source>
</evidence>
<feature type="transmembrane region" description="Helical" evidence="20">
    <location>
        <begin position="6"/>
        <end position="25"/>
    </location>
</feature>
<keyword evidence="9" id="KW-0378">Hydrolase</keyword>
<dbReference type="Pfam" id="PF01612">
    <property type="entry name" value="DNA_pol_A_exo1"/>
    <property type="match status" value="1"/>
</dbReference>
<keyword evidence="12" id="KW-0496">Mitochondrion</keyword>
<keyword evidence="13 20" id="KW-0472">Membrane</keyword>
<evidence type="ECO:0000256" key="17">
    <source>
        <dbReference type="ARBA" id="ARBA00075515"/>
    </source>
</evidence>
<evidence type="ECO:0000256" key="11">
    <source>
        <dbReference type="ARBA" id="ARBA00022989"/>
    </source>
</evidence>
<evidence type="ECO:0000256" key="1">
    <source>
        <dbReference type="ARBA" id="ARBA00000563"/>
    </source>
</evidence>
<keyword evidence="7" id="KW-0540">Nuclease</keyword>
<dbReference type="GO" id="GO:0000729">
    <property type="term" value="P:DNA double-strand break processing"/>
    <property type="evidence" value="ECO:0007669"/>
    <property type="project" value="Ensembl"/>
</dbReference>
<evidence type="ECO:0000256" key="20">
    <source>
        <dbReference type="SAM" id="Phobius"/>
    </source>
</evidence>
<dbReference type="Proteomes" id="UP000694394">
    <property type="component" value="Chromosome 3"/>
</dbReference>
<comment type="cofactor">
    <cofactor evidence="2">
        <name>Mn(2+)</name>
        <dbReference type="ChEBI" id="CHEBI:29035"/>
    </cofactor>
</comment>
<evidence type="ECO:0000256" key="4">
    <source>
        <dbReference type="ARBA" id="ARBA00004325"/>
    </source>
</evidence>
<dbReference type="GeneTree" id="ENSGT00390000014318"/>
<dbReference type="InterPro" id="IPR036397">
    <property type="entry name" value="RNaseH_sf"/>
</dbReference>
<dbReference type="Ensembl" id="ENSMICT00000009598.3">
    <property type="protein sequence ID" value="ENSMICP00000008735.3"/>
    <property type="gene ID" value="ENSMICG00000009606.3"/>
</dbReference>
<reference evidence="22" key="1">
    <citation type="submission" date="2016-12" db="EMBL/GenBank/DDBJ databases">
        <title>Mouse lemur reference genome and diversity panel.</title>
        <authorList>
            <person name="Harris R."/>
            <person name="Larsen P."/>
            <person name="Liu Y."/>
            <person name="Hughes D.S."/>
            <person name="Murali S."/>
            <person name="Raveendran M."/>
            <person name="Korchina V."/>
            <person name="Wang M."/>
            <person name="Jhangiani S."/>
            <person name="Bandaranaike D."/>
            <person name="Bellair M."/>
            <person name="Blankenburg K."/>
            <person name="Chao H."/>
            <person name="Dahdouli M."/>
            <person name="Dinh H."/>
            <person name="Doddapaneni H."/>
            <person name="English A."/>
            <person name="Firestine M."/>
            <person name="Gnanaolivu R."/>
            <person name="Gross S."/>
            <person name="Hernandez B."/>
            <person name="Javaid M."/>
            <person name="Jayaseelan J."/>
            <person name="Jones J."/>
            <person name="Khan Z."/>
            <person name="Kovar C."/>
            <person name="Kurapati P."/>
            <person name="Le B."/>
            <person name="Lee S."/>
            <person name="Li M."/>
            <person name="Mathew T."/>
            <person name="Narasimhan A."/>
            <person name="Ngo D."/>
            <person name="Nguyen L."/>
            <person name="Okwuonu G."/>
            <person name="Ongeri F."/>
            <person name="Osuji N."/>
            <person name="Pu L.-L."/>
            <person name="Puazo M."/>
            <person name="Quiroz J."/>
            <person name="Raj R."/>
            <person name="Rajbhandari K."/>
            <person name="Reid J.G."/>
            <person name="Santibanez J."/>
            <person name="Sexton D."/>
            <person name="Skinner E."/>
            <person name="Vee V."/>
            <person name="Weissenberger G."/>
            <person name="Wu Y."/>
            <person name="Xin Y."/>
            <person name="Han Y."/>
            <person name="Campbell C."/>
            <person name="Brown A."/>
            <person name="Sullivan B."/>
            <person name="Shelton J."/>
            <person name="Brown S."/>
            <person name="Dudchenko O."/>
            <person name="Machol I."/>
            <person name="Durand N."/>
            <person name="Shamim M."/>
            <person name="Lieberman A."/>
            <person name="Muzny D.M."/>
            <person name="Richards S."/>
            <person name="Yoder A."/>
            <person name="Worley K.C."/>
            <person name="Rogers J."/>
            <person name="Gibbs R.A."/>
        </authorList>
    </citation>
    <scope>NUCLEOTIDE SEQUENCE [LARGE SCALE GENOMIC DNA]</scope>
</reference>
<comment type="cofactor">
    <cofactor evidence="3">
        <name>Mg(2+)</name>
        <dbReference type="ChEBI" id="CHEBI:18420"/>
    </cofactor>
</comment>
<dbReference type="GO" id="GO:0003676">
    <property type="term" value="F:nucleic acid binding"/>
    <property type="evidence" value="ECO:0007669"/>
    <property type="project" value="InterPro"/>
</dbReference>
<dbReference type="GO" id="GO:0042803">
    <property type="term" value="F:protein homodimerization activity"/>
    <property type="evidence" value="ECO:0007669"/>
    <property type="project" value="Ensembl"/>
</dbReference>
<comment type="subunit">
    <text evidence="15">Homodimer. Interacts with RBBP8, MRE11 and BRCA1.</text>
</comment>
<dbReference type="GO" id="GO:0030145">
    <property type="term" value="F:manganese ion binding"/>
    <property type="evidence" value="ECO:0007669"/>
    <property type="project" value="Ensembl"/>
</dbReference>
<reference evidence="22" key="3">
    <citation type="submission" date="2025-09" db="UniProtKB">
        <authorList>
            <consortium name="Ensembl"/>
        </authorList>
    </citation>
    <scope>IDENTIFICATION</scope>
</reference>
<dbReference type="InterPro" id="IPR051132">
    <property type="entry name" value="3-5_Exonuclease_domain"/>
</dbReference>
<keyword evidence="6 20" id="KW-0812">Transmembrane</keyword>
<dbReference type="FunFam" id="3.30.420.10:FF:000041">
    <property type="entry name" value="Exonuclease 3'-5' domain containing 2"/>
    <property type="match status" value="1"/>
</dbReference>
<dbReference type="EMBL" id="ABDC03003999">
    <property type="status" value="NOT_ANNOTATED_CDS"/>
    <property type="molecule type" value="Genomic_DNA"/>
</dbReference>
<keyword evidence="23" id="KW-1185">Reference proteome</keyword>
<evidence type="ECO:0000256" key="19">
    <source>
        <dbReference type="SAM" id="MobiDB-lite"/>
    </source>
</evidence>
<dbReference type="GO" id="GO:0000175">
    <property type="term" value="F:3'-5'-RNA exonuclease activity"/>
    <property type="evidence" value="ECO:0007669"/>
    <property type="project" value="Ensembl"/>
</dbReference>
<evidence type="ECO:0000256" key="3">
    <source>
        <dbReference type="ARBA" id="ARBA00001946"/>
    </source>
</evidence>
<evidence type="ECO:0000256" key="15">
    <source>
        <dbReference type="ARBA" id="ARBA00064376"/>
    </source>
</evidence>
<evidence type="ECO:0000256" key="10">
    <source>
        <dbReference type="ARBA" id="ARBA00022839"/>
    </source>
</evidence>
<evidence type="ECO:0000256" key="12">
    <source>
        <dbReference type="ARBA" id="ARBA00023128"/>
    </source>
</evidence>
<evidence type="ECO:0000259" key="21">
    <source>
        <dbReference type="Pfam" id="PF01612"/>
    </source>
</evidence>
<gene>
    <name evidence="22" type="primary">EXD2</name>
</gene>
<dbReference type="GO" id="GO:0005741">
    <property type="term" value="C:mitochondrial outer membrane"/>
    <property type="evidence" value="ECO:0007669"/>
    <property type="project" value="Ensembl"/>
</dbReference>